<comment type="caution">
    <text evidence="1">The sequence shown here is derived from an EMBL/GenBank/DDBJ whole genome shotgun (WGS) entry which is preliminary data.</text>
</comment>
<organism evidence="1 2">
    <name type="scientific">Arthrobotrys flagrans</name>
    <name type="common">Nematode-trapping fungus</name>
    <name type="synonym">Trichothecium flagrans</name>
    <dbReference type="NCBI Taxonomy" id="97331"/>
    <lineage>
        <taxon>Eukaryota</taxon>
        <taxon>Fungi</taxon>
        <taxon>Dikarya</taxon>
        <taxon>Ascomycota</taxon>
        <taxon>Pezizomycotina</taxon>
        <taxon>Orbiliomycetes</taxon>
        <taxon>Orbiliales</taxon>
        <taxon>Orbiliaceae</taxon>
        <taxon>Arthrobotrys</taxon>
    </lineage>
</organism>
<dbReference type="OrthoDB" id="5300886at2759"/>
<accession>A0A437AEI4</accession>
<dbReference type="AlphaFoldDB" id="A0A437AEI4"/>
<protein>
    <submittedName>
        <fullName evidence="1">Uncharacterized protein</fullName>
    </submittedName>
</protein>
<name>A0A437AEI4_ARTFL</name>
<sequence>MLDGSPNPYTRDTFALKVAAAKSFQPRPEDYNGQQIVFINDNHFDLLWMTVKQVYDRLAPFTKKVANDWNPLDKNQLLFGSYYYSTL</sequence>
<keyword evidence="2" id="KW-1185">Reference proteome</keyword>
<dbReference type="Proteomes" id="UP000283090">
    <property type="component" value="Unassembled WGS sequence"/>
</dbReference>
<proteinExistence type="predicted"/>
<evidence type="ECO:0000313" key="1">
    <source>
        <dbReference type="EMBL" id="RVD89705.1"/>
    </source>
</evidence>
<dbReference type="VEuPathDB" id="FungiDB:DFL_000700"/>
<reference evidence="1 2" key="1">
    <citation type="submission" date="2019-01" db="EMBL/GenBank/DDBJ databases">
        <title>Intercellular communication is required for trap formation in the nematode-trapping fungus Duddingtonia flagrans.</title>
        <authorList>
            <person name="Youssar L."/>
            <person name="Wernet V."/>
            <person name="Hensel N."/>
            <person name="Hildebrandt H.-G."/>
            <person name="Fischer R."/>
        </authorList>
    </citation>
    <scope>NUCLEOTIDE SEQUENCE [LARGE SCALE GENOMIC DNA]</scope>
    <source>
        <strain evidence="1 2">CBS H-5679</strain>
    </source>
</reference>
<dbReference type="GeneID" id="93583011"/>
<dbReference type="EMBL" id="SAEB01000001">
    <property type="protein sequence ID" value="RVD89705.1"/>
    <property type="molecule type" value="Genomic_DNA"/>
</dbReference>
<evidence type="ECO:0000313" key="2">
    <source>
        <dbReference type="Proteomes" id="UP000283090"/>
    </source>
</evidence>
<dbReference type="RefSeq" id="XP_067495249.1">
    <property type="nucleotide sequence ID" value="XM_067636514.1"/>
</dbReference>
<gene>
    <name evidence="1" type="ORF">DFL_000700</name>
</gene>